<name>C1MGE8_MICPC</name>
<protein>
    <submittedName>
        <fullName evidence="2">Predicted protein</fullName>
    </submittedName>
</protein>
<dbReference type="InterPro" id="IPR015424">
    <property type="entry name" value="PyrdxlP-dep_Trfase"/>
</dbReference>
<dbReference type="eggNOG" id="KOG1549">
    <property type="taxonomic scope" value="Eukaryota"/>
</dbReference>
<dbReference type="EMBL" id="GG663735">
    <property type="protein sequence ID" value="EEH60564.1"/>
    <property type="molecule type" value="Genomic_DNA"/>
</dbReference>
<evidence type="ECO:0000313" key="3">
    <source>
        <dbReference type="Proteomes" id="UP000001876"/>
    </source>
</evidence>
<dbReference type="Gene3D" id="3.90.1150.10">
    <property type="entry name" value="Aspartate Aminotransferase, domain 1"/>
    <property type="match status" value="1"/>
</dbReference>
<gene>
    <name evidence="2" type="ORF">MICPUCDRAFT_61023</name>
</gene>
<dbReference type="InterPro" id="IPR015422">
    <property type="entry name" value="PyrdxlP-dep_Trfase_small"/>
</dbReference>
<dbReference type="OMA" id="LVCFPHC"/>
<dbReference type="GeneID" id="9680715"/>
<dbReference type="KEGG" id="mpp:MICPUCDRAFT_61023"/>
<dbReference type="PANTHER" id="PTHR43586:SF21">
    <property type="entry name" value="PYRIDOXAL PHOSPHATE (PLP)-DEPENDENT ASPARTATE AMINOTRANSFERASE SUPERFAMILY"/>
    <property type="match status" value="1"/>
</dbReference>
<dbReference type="InterPro" id="IPR000192">
    <property type="entry name" value="Aminotrans_V_dom"/>
</dbReference>
<organism evidence="3">
    <name type="scientific">Micromonas pusilla (strain CCMP1545)</name>
    <name type="common">Picoplanktonic green alga</name>
    <dbReference type="NCBI Taxonomy" id="564608"/>
    <lineage>
        <taxon>Eukaryota</taxon>
        <taxon>Viridiplantae</taxon>
        <taxon>Chlorophyta</taxon>
        <taxon>Mamiellophyceae</taxon>
        <taxon>Mamiellales</taxon>
        <taxon>Mamiellaceae</taxon>
        <taxon>Micromonas</taxon>
    </lineage>
</organism>
<evidence type="ECO:0000313" key="2">
    <source>
        <dbReference type="EMBL" id="EEH60564.1"/>
    </source>
</evidence>
<proteinExistence type="predicted"/>
<dbReference type="OrthoDB" id="420046at2759"/>
<evidence type="ECO:0000259" key="1">
    <source>
        <dbReference type="Pfam" id="PF00266"/>
    </source>
</evidence>
<dbReference type="SUPFAM" id="SSF53383">
    <property type="entry name" value="PLP-dependent transferases"/>
    <property type="match status" value="1"/>
</dbReference>
<keyword evidence="3" id="KW-1185">Reference proteome</keyword>
<dbReference type="RefSeq" id="XP_003055312.1">
    <property type="nucleotide sequence ID" value="XM_003055266.1"/>
</dbReference>
<dbReference type="STRING" id="564608.C1MGE8"/>
<dbReference type="AlphaFoldDB" id="C1MGE8"/>
<dbReference type="Proteomes" id="UP000001876">
    <property type="component" value="Unassembled WGS sequence"/>
</dbReference>
<accession>C1MGE8</accession>
<dbReference type="InterPro" id="IPR015421">
    <property type="entry name" value="PyrdxlP-dep_Trfase_major"/>
</dbReference>
<dbReference type="PANTHER" id="PTHR43586">
    <property type="entry name" value="CYSTEINE DESULFURASE"/>
    <property type="match status" value="1"/>
</dbReference>
<feature type="domain" description="Aminotransferase class V" evidence="1">
    <location>
        <begin position="16"/>
        <end position="136"/>
    </location>
</feature>
<reference evidence="2 3" key="1">
    <citation type="journal article" date="2009" name="Science">
        <title>Green evolution and dynamic adaptations revealed by genomes of the marine picoeukaryotes Micromonas.</title>
        <authorList>
            <person name="Worden A.Z."/>
            <person name="Lee J.H."/>
            <person name="Mock T."/>
            <person name="Rouze P."/>
            <person name="Simmons M.P."/>
            <person name="Aerts A.L."/>
            <person name="Allen A.E."/>
            <person name="Cuvelier M.L."/>
            <person name="Derelle E."/>
            <person name="Everett M.V."/>
            <person name="Foulon E."/>
            <person name="Grimwood J."/>
            <person name="Gundlach H."/>
            <person name="Henrissat B."/>
            <person name="Napoli C."/>
            <person name="McDonald S.M."/>
            <person name="Parker M.S."/>
            <person name="Rombauts S."/>
            <person name="Salamov A."/>
            <person name="Von Dassow P."/>
            <person name="Badger J.H."/>
            <person name="Coutinho P.M."/>
            <person name="Demir E."/>
            <person name="Dubchak I."/>
            <person name="Gentemann C."/>
            <person name="Eikrem W."/>
            <person name="Gready J.E."/>
            <person name="John U."/>
            <person name="Lanier W."/>
            <person name="Lindquist E.A."/>
            <person name="Lucas S."/>
            <person name="Mayer K.F."/>
            <person name="Moreau H."/>
            <person name="Not F."/>
            <person name="Otillar R."/>
            <person name="Panaud O."/>
            <person name="Pangilinan J."/>
            <person name="Paulsen I."/>
            <person name="Piegu B."/>
            <person name="Poliakov A."/>
            <person name="Robbens S."/>
            <person name="Schmutz J."/>
            <person name="Toulza E."/>
            <person name="Wyss T."/>
            <person name="Zelensky A."/>
            <person name="Zhou K."/>
            <person name="Armbrust E.V."/>
            <person name="Bhattacharya D."/>
            <person name="Goodenough U.W."/>
            <person name="Van de Peer Y."/>
            <person name="Grigoriev I.V."/>
        </authorList>
    </citation>
    <scope>NUCLEOTIDE SEQUENCE [LARGE SCALE GENOMIC DNA]</scope>
    <source>
        <strain evidence="2 3">CCMP1545</strain>
    </source>
</reference>
<sequence length="464" mass="49244">MFPAVSVPRFSLGYAFFENAGGSQVPALVADAVRARMVRAHAQLGAGYPHADRADACADAAHAVVRAVMGVRAGDGDVALGPSTSQLLANLARGFEGSASLAPGDEIVIQRASHEANVSPWTRLADRVGCDVVWWNDADATWDGWEDETTTTTTTTMTTGNASKTHALDALRAAVTPRTKIVAACAVSNILGGVVDVPALVRVVRERAHPSCRVVLDAVAYAPHRLVSVAEWGVDWCAFSPYKTFGPHCGALYGREDAFAEVAESGPNHYFVDPAARAYKFELGSVAHEACAGLVGMGAYLRALSGRRAGVGTRTEGEEEEEEEEEEAVDLDLAPPTREDVVVAFERVVELEREPQRALVAILTALEDEGLIAIHGPRTADQAARVPTAAFSPTKKSAADVVAAVRAPPYKIAMRSGHMYAVRLLEDLGLDPNVGVVRVSLAHYNTTEEVARFGEALGAALRGE</sequence>
<dbReference type="Pfam" id="PF00266">
    <property type="entry name" value="Aminotran_5"/>
    <property type="match status" value="3"/>
</dbReference>
<dbReference type="Gene3D" id="3.40.640.10">
    <property type="entry name" value="Type I PLP-dependent aspartate aminotransferase-like (Major domain)"/>
    <property type="match status" value="1"/>
</dbReference>
<feature type="domain" description="Aminotransferase class V" evidence="1">
    <location>
        <begin position="361"/>
        <end position="453"/>
    </location>
</feature>
<feature type="domain" description="Aminotransferase class V" evidence="1">
    <location>
        <begin position="150"/>
        <end position="304"/>
    </location>
</feature>